<dbReference type="GO" id="GO:0009254">
    <property type="term" value="P:peptidoglycan turnover"/>
    <property type="evidence" value="ECO:0007669"/>
    <property type="project" value="UniProtKB-UniRule"/>
</dbReference>
<gene>
    <name evidence="1" type="primary">anmK</name>
    <name evidence="2" type="ORF">A6A20_07970</name>
</gene>
<keyword evidence="1" id="KW-0547">Nucleotide-binding</keyword>
<dbReference type="Pfam" id="PF03702">
    <property type="entry name" value="AnmK"/>
    <property type="match status" value="1"/>
</dbReference>
<reference evidence="2" key="1">
    <citation type="submission" date="2016-03" db="EMBL/GenBank/DDBJ databases">
        <title>Co-evolution between Pasteurellaceae and their hosts.</title>
        <authorList>
            <person name="Hansen M.J."/>
            <person name="Bojesen A.M."/>
            <person name="Planet P."/>
        </authorList>
    </citation>
    <scope>NUCLEOTIDE SEQUENCE</scope>
    <source>
        <strain evidence="2">146/S8/89</strain>
    </source>
</reference>
<evidence type="ECO:0000256" key="1">
    <source>
        <dbReference type="HAMAP-Rule" id="MF_01270"/>
    </source>
</evidence>
<keyword evidence="1 2" id="KW-0418">Kinase</keyword>
<feature type="binding site" evidence="1">
    <location>
        <begin position="11"/>
        <end position="18"/>
    </location>
    <ligand>
        <name>ATP</name>
        <dbReference type="ChEBI" id="CHEBI:30616"/>
    </ligand>
</feature>
<dbReference type="GO" id="GO:0006040">
    <property type="term" value="P:amino sugar metabolic process"/>
    <property type="evidence" value="ECO:0007669"/>
    <property type="project" value="InterPro"/>
</dbReference>
<dbReference type="PANTHER" id="PTHR30605:SF0">
    <property type="entry name" value="ANHYDRO-N-ACETYLMURAMIC ACID KINASE"/>
    <property type="match status" value="1"/>
</dbReference>
<dbReference type="EMBL" id="LWID01000001">
    <property type="protein sequence ID" value="MDG6895559.1"/>
    <property type="molecule type" value="Genomic_DNA"/>
</dbReference>
<keyword evidence="1" id="KW-0808">Transferase</keyword>
<keyword evidence="3" id="KW-1185">Reference proteome</keyword>
<dbReference type="SUPFAM" id="SSF53067">
    <property type="entry name" value="Actin-like ATPase domain"/>
    <property type="match status" value="1"/>
</dbReference>
<dbReference type="NCBIfam" id="NF007139">
    <property type="entry name" value="PRK09585.1-3"/>
    <property type="match status" value="1"/>
</dbReference>
<proteinExistence type="inferred from homology"/>
<dbReference type="GO" id="GO:0097175">
    <property type="term" value="P:1,6-anhydro-N-acetyl-beta-muramic acid catabolic process"/>
    <property type="evidence" value="ECO:0007669"/>
    <property type="project" value="UniProtKB-UniRule"/>
</dbReference>
<accession>A0A9X4SKX6</accession>
<keyword evidence="1" id="KW-0067">ATP-binding</keyword>
<dbReference type="InterPro" id="IPR043129">
    <property type="entry name" value="ATPase_NBD"/>
</dbReference>
<dbReference type="Proteomes" id="UP001155500">
    <property type="component" value="Unassembled WGS sequence"/>
</dbReference>
<dbReference type="PANTHER" id="PTHR30605">
    <property type="entry name" value="ANHYDRO-N-ACETYLMURAMIC ACID KINASE"/>
    <property type="match status" value="1"/>
</dbReference>
<keyword evidence="1" id="KW-0119">Carbohydrate metabolism</keyword>
<dbReference type="InterPro" id="IPR005338">
    <property type="entry name" value="Anhydro_N_Ac-Mur_kinase"/>
</dbReference>
<dbReference type="GO" id="GO:0005524">
    <property type="term" value="F:ATP binding"/>
    <property type="evidence" value="ECO:0007669"/>
    <property type="project" value="UniProtKB-UniRule"/>
</dbReference>
<comment type="function">
    <text evidence="1">Catalyzes the specific phosphorylation of 1,6-anhydro-N-acetylmuramic acid (anhMurNAc) with the simultaneous cleavage of the 1,6-anhydro ring, generating MurNAc-6-P. Is required for the utilization of anhMurNAc either imported from the medium or derived from its own cell wall murein, and thus plays a role in cell wall recycling.</text>
</comment>
<comment type="caution">
    <text evidence="2">The sequence shown here is derived from an EMBL/GenBank/DDBJ whole genome shotgun (WGS) entry which is preliminary data.</text>
</comment>
<dbReference type="AlphaFoldDB" id="A0A9X4SKX6"/>
<sequence length="366" mass="39899">MQQYYIGVMSGTSLDGVDLALVDFSHQPALVVATKFMAMPEKIKQKLTALITEPQITLSQLGEADHLVGHLYADCINQFLAEQQLSANDIVALGCHGQTIWHAPQGDYPFTMQIGDMNIVAINTGIQTIGDFRRKDMALGGQGAPLVPAFHQAYFARPDRVVAVLNIGGISNVSLLIPEQAVLGYDLGPGNTLLDQWIAKYQGKSYDKGGEWAKTGQVYQPLLQDLLSEPFFQQPPPKSTGREQFNLIWLEKFLAKHTALLPQDIQATLVALTVQSIVQDLQKIETTLPCELLVCGGGAYNPLLMQGLQQGLAHWQVATTASYGLAEDYVEAVAFAWLAYQRIQQKTSNLPSVTGAKSAVSLGVIF</sequence>
<evidence type="ECO:0000313" key="3">
    <source>
        <dbReference type="Proteomes" id="UP001155500"/>
    </source>
</evidence>
<dbReference type="GO" id="GO:0016301">
    <property type="term" value="F:kinase activity"/>
    <property type="evidence" value="ECO:0007669"/>
    <property type="project" value="UniProtKB-KW"/>
</dbReference>
<comment type="similarity">
    <text evidence="1">Belongs to the anhydro-N-acetylmuramic acid kinase family.</text>
</comment>
<dbReference type="CDD" id="cd24050">
    <property type="entry name" value="ASKHA_NBD_ANMK"/>
    <property type="match status" value="1"/>
</dbReference>
<name>A0A9X4SKX6_9PAST</name>
<protein>
    <recommendedName>
        <fullName evidence="1">Anhydro-N-acetylmuramic acid kinase</fullName>
        <ecNumber evidence="1">2.7.1.170</ecNumber>
    </recommendedName>
    <alternativeName>
        <fullName evidence="1">AnhMurNAc kinase</fullName>
    </alternativeName>
</protein>
<organism evidence="2 3">
    <name type="scientific">Volucribacter amazonae</name>
    <dbReference type="NCBI Taxonomy" id="256731"/>
    <lineage>
        <taxon>Bacteria</taxon>
        <taxon>Pseudomonadati</taxon>
        <taxon>Pseudomonadota</taxon>
        <taxon>Gammaproteobacteria</taxon>
        <taxon>Pasteurellales</taxon>
        <taxon>Pasteurellaceae</taxon>
        <taxon>Volucribacter</taxon>
    </lineage>
</organism>
<dbReference type="GO" id="GO:0016773">
    <property type="term" value="F:phosphotransferase activity, alcohol group as acceptor"/>
    <property type="evidence" value="ECO:0007669"/>
    <property type="project" value="UniProtKB-UniRule"/>
</dbReference>
<comment type="catalytic activity">
    <reaction evidence="1">
        <text>1,6-anhydro-N-acetyl-beta-muramate + ATP + H2O = N-acetyl-D-muramate 6-phosphate + ADP + H(+)</text>
        <dbReference type="Rhea" id="RHEA:24952"/>
        <dbReference type="ChEBI" id="CHEBI:15377"/>
        <dbReference type="ChEBI" id="CHEBI:15378"/>
        <dbReference type="ChEBI" id="CHEBI:30616"/>
        <dbReference type="ChEBI" id="CHEBI:58690"/>
        <dbReference type="ChEBI" id="CHEBI:58722"/>
        <dbReference type="ChEBI" id="CHEBI:456216"/>
        <dbReference type="EC" id="2.7.1.170"/>
    </reaction>
</comment>
<comment type="pathway">
    <text evidence="1">Amino-sugar metabolism; 1,6-anhydro-N-acetylmuramate degradation.</text>
</comment>
<dbReference type="EC" id="2.7.1.170" evidence="1"/>
<dbReference type="RefSeq" id="WP_279572938.1">
    <property type="nucleotide sequence ID" value="NZ_LWID01000001.1"/>
</dbReference>
<dbReference type="HAMAP" id="MF_01270">
    <property type="entry name" value="AnhMurNAc_kinase"/>
    <property type="match status" value="1"/>
</dbReference>
<dbReference type="Gene3D" id="3.30.420.40">
    <property type="match status" value="2"/>
</dbReference>
<evidence type="ECO:0000313" key="2">
    <source>
        <dbReference type="EMBL" id="MDG6895559.1"/>
    </source>
</evidence>
<comment type="pathway">
    <text evidence="1">Cell wall biogenesis; peptidoglycan recycling.</text>
</comment>